<feature type="region of interest" description="Disordered" evidence="6">
    <location>
        <begin position="67"/>
        <end position="140"/>
    </location>
</feature>
<dbReference type="GO" id="GO:0005737">
    <property type="term" value="C:cytoplasm"/>
    <property type="evidence" value="ECO:0007669"/>
    <property type="project" value="UniProtKB-SubCell"/>
</dbReference>
<dbReference type="EMBL" id="VFQX01000058">
    <property type="protein sequence ID" value="KAF0973701.1"/>
    <property type="molecule type" value="Genomic_DNA"/>
</dbReference>
<gene>
    <name evidence="9" type="ORF">FDP41_007088</name>
</gene>
<dbReference type="PANTHER" id="PTHR45653:SF10">
    <property type="entry name" value="MYOBLAST CITY, ISOFORM B"/>
    <property type="match status" value="1"/>
</dbReference>
<dbReference type="InterPro" id="IPR027007">
    <property type="entry name" value="C2_DOCK-type_domain"/>
</dbReference>
<accession>A0A6A5BGX9</accession>
<dbReference type="OrthoDB" id="18896at2759"/>
<comment type="caution">
    <text evidence="9">The sequence shown here is derived from an EMBL/GenBank/DDBJ whole genome shotgun (WGS) entry which is preliminary data.</text>
</comment>
<dbReference type="OMA" id="LQWNDER"/>
<dbReference type="VEuPathDB" id="AmoebaDB:NfTy_008710"/>
<dbReference type="Gene3D" id="1.20.58.740">
    <property type="match status" value="1"/>
</dbReference>
<dbReference type="GO" id="GO:0005085">
    <property type="term" value="F:guanyl-nucleotide exchange factor activity"/>
    <property type="evidence" value="ECO:0007669"/>
    <property type="project" value="UniProtKB-KW"/>
</dbReference>
<dbReference type="CDD" id="cd11684">
    <property type="entry name" value="DHR2_DOCK"/>
    <property type="match status" value="1"/>
</dbReference>
<keyword evidence="10" id="KW-1185">Reference proteome</keyword>
<dbReference type="InterPro" id="IPR035892">
    <property type="entry name" value="C2_domain_sf"/>
</dbReference>
<evidence type="ECO:0000259" key="7">
    <source>
        <dbReference type="PROSITE" id="PS51650"/>
    </source>
</evidence>
<feature type="compositionally biased region" description="Low complexity" evidence="6">
    <location>
        <begin position="67"/>
        <end position="131"/>
    </location>
</feature>
<evidence type="ECO:0000256" key="5">
    <source>
        <dbReference type="SAM" id="Coils"/>
    </source>
</evidence>
<dbReference type="Pfam" id="PF20421">
    <property type="entry name" value="DHR-2_Lobe_C"/>
    <property type="match status" value="1"/>
</dbReference>
<reference evidence="9 10" key="1">
    <citation type="journal article" date="2019" name="Sci. Rep.">
        <title>Nanopore sequencing improves the draft genome of the human pathogenic amoeba Naegleria fowleri.</title>
        <authorList>
            <person name="Liechti N."/>
            <person name="Schurch N."/>
            <person name="Bruggmann R."/>
            <person name="Wittwer M."/>
        </authorList>
    </citation>
    <scope>NUCLEOTIDE SEQUENCE [LARGE SCALE GENOMIC DNA]</scope>
    <source>
        <strain evidence="9 10">ATCC 30894</strain>
    </source>
</reference>
<dbReference type="VEuPathDB" id="AmoebaDB:NF0116170"/>
<name>A0A6A5BGX9_NAEFO</name>
<sequence>MSKWIPVNKYGIVVEPFIRQHPLHLDLNVGDLVYIRSEKDGWAKGSVFRNRYIAKLLASLNMQNSSQAQQMSSSNNTSSAISSTSTAQSNNSNNTNASSNTSSAAGLTATSASSSASTSNLSSSNLSNPNNAGGGGGSGGGMNALQLGSAAAASLNNNNNPNSGMDSLNSLTTGVPSGGLSMDDMQTGGANLLTDIKTALDFNVSGISIFPIPKGFFPLSAIKRIEEKKALKLGEKNATTSSDKVSSMMIGRENKSGTDSIAPLSALGGVLRSNPKMNFSEEVDGNEFAESKYGFFDEKDFEIEHCFNIFLVTEEWLSFFDGSKERMDIVDRDQFERIYDILSKLFFDLQEYKKAFDLRKRLKEALVSPNDGLIKTENKLLKLQNNVIKLVEEGCNALLYDIIVRKKGKVLDEILQTDANVDKNALSLGENGENAFALPPPSQTVADIVNYMIQNEISSTALSSSSTVTTIVKLYRSYVQTLEREIDAMKERRQKRLKNHNKREAGGRGGALGRLGLPFHLPDFDTEPAHALGSDDTKQFYHLPEGNTQLLLALDFCQIDTEYAIEMDLSLYSKKSEQFVSEPFMVPLLTPSERKLGKIPAETKEGFSERRCIIKDITSNDIKEDLYIVAKFYRVGPVLLEEKAKKKDKDTPNTDTVDVKRPIWVGIADVNPTVINNIVSGETALFENLSVYQTAKEENFYALHQTLIKLANEHAGQIPNELPRDISKVSDSLIRFGLSLNMLIGEYEEVVFSKDNLRSKPVVQMLKFPSAVSPGDRRNDIYITLEGLVANAKEYKNVLVEVELYQATISTAKNPPSIPAEVKPMIPLNNNLAQDYNSGNLPSSVPNHKRKVFSSIVLYHIKNPKWKDSFRMSVEPDLIDRSIVVFKIYNCRSRHSTKELIGFAYWKMTNSTGLLDVTCKSEQDANSGANFNDNNKQPVVEVNIYKVTKKFKGGDFSGIFDFHKNPEERETHRTKGQKLVVSFNVVSTRITQNPDMKNLLDWKTQTSVSDVVNQFTFNMGDVMGIAIFIREIFGALFDILSASEDKANVPEKIFEVTYKAINNILSQKQFWPFLRVIDEYITNYFQSVNAYKWLLKFLISDLCKIQSRKEDEILREDPYDKLMPFELEQENGTMNSENGSSTPTSTPNSTTNAISSRILEETQVPAASLAKIVPVLSQSIKCIDYWAKFIVKSRENYIERYGQTEKDEKDFERQVSILMKLITVLLQHPQNAMLGVKANFLKFFSSSFFDEVNRVFKDDKKMGRAVVDFILAMNNCSAAVDSTGKTDTKKSKEQKTYSNRMLALSCVLKSTVFNRDGCRKVVLPYVIDVIRDGILETNGGDLESGILLLNELLHATQKLMLEANRKQLLIFNQEHNLSASTPTSFIKSMTENYNSPNYSFQKKRKTISASWMKANVPQEGENFTDGLVKTIYEIYQLFQTIKDRYELLTSESQVLKKEIDDKTRLLLESQNESDQSKQAARRGGGGVTRTNVNQGALQKEIDDKQKSLDTIENNRRDLMCSIISFVKMYSGSSVLLLSHLIQDEHVATGLSQQTVKNILYLHELITGKNNNIPREWIGFRLFMYNTLFRSLVSTCNVLLYHFTSYKNSLTNIVNNINDDGETAESVPSEFKELWDLLFKHCFSFINWMEVEKMRTYERIKIQSRHEDYRFLLLHHLYEKVYKHENMKKDIKLIFVPKLVHQIMSLFNIDNRLLHDPAIKLYYALLETEFENHKRLAQCEAVTQSRVVRSKIGSLFKENFTDKLKTMFQENLSSSNAQKEELGKEGMLLLNRLETLISQVEQIQTYEDKDEHKFCEACIDVMRSFKVNHNYDLYYQYVDKLSAVHERNGNFIEAALVLYKHAKRLQWNDERKLPYHSDEYPEQSEAERKIKLYEKMIDLLDKGKDWERAIELSRQLRNYYLHNYKYAKTQNLLKREGEFYNLIMTKRRFFASYYYVNFMGKGFLKMGLQGPYIYKSVEGENFMDFLNGLKDKYQAQLFQKVPADPEQYRNQEGRYFVAFHVDQSSETEWENIFMHRDKRISPKILCYRKLHNVNYFKSESRYRESKEKTNNEYKDMHREITFYITPKKFPTICRRQRVLVGDALKIYEEKLLKGEKLKYKDYSSCIDLNKISYIANDKLLHLCPLENAIKDIEDKVNELEELVINHHLDQQPDTNALSMSLNGTIDAAVNGGQDKYISAFFTEQYVNTHPEHDHLLKRFKVALQNQIFILEEGLRQRRLFVEGKALALNDYLETRLQEMKKKLEELLFK</sequence>
<organism evidence="9 10">
    <name type="scientific">Naegleria fowleri</name>
    <name type="common">Brain eating amoeba</name>
    <dbReference type="NCBI Taxonomy" id="5763"/>
    <lineage>
        <taxon>Eukaryota</taxon>
        <taxon>Discoba</taxon>
        <taxon>Heterolobosea</taxon>
        <taxon>Tetramitia</taxon>
        <taxon>Eutetramitia</taxon>
        <taxon>Vahlkampfiidae</taxon>
        <taxon>Naegleria</taxon>
    </lineage>
</organism>
<dbReference type="Gene3D" id="1.25.40.410">
    <property type="match status" value="1"/>
</dbReference>
<keyword evidence="2" id="KW-0963">Cytoplasm</keyword>
<dbReference type="Gene3D" id="2.60.40.150">
    <property type="entry name" value="C2 domain"/>
    <property type="match status" value="1"/>
</dbReference>
<feature type="region of interest" description="Disordered" evidence="6">
    <location>
        <begin position="1131"/>
        <end position="1151"/>
    </location>
</feature>
<dbReference type="InterPro" id="IPR043162">
    <property type="entry name" value="DOCK_C_lobe_C"/>
</dbReference>
<feature type="region of interest" description="Disordered" evidence="6">
    <location>
        <begin position="153"/>
        <end position="176"/>
    </location>
</feature>
<evidence type="ECO:0000259" key="8">
    <source>
        <dbReference type="PROSITE" id="PS51651"/>
    </source>
</evidence>
<dbReference type="InterPro" id="IPR032376">
    <property type="entry name" value="DOCK_N"/>
</dbReference>
<protein>
    <submittedName>
        <fullName evidence="9">Uncharacterized protein</fullName>
    </submittedName>
</protein>
<dbReference type="Proteomes" id="UP000444721">
    <property type="component" value="Unassembled WGS sequence"/>
</dbReference>
<feature type="compositionally biased region" description="Low complexity" evidence="6">
    <location>
        <begin position="153"/>
        <end position="169"/>
    </location>
</feature>
<dbReference type="GO" id="GO:0007264">
    <property type="term" value="P:small GTPase-mediated signal transduction"/>
    <property type="evidence" value="ECO:0007669"/>
    <property type="project" value="InterPro"/>
</dbReference>
<dbReference type="GO" id="GO:0005886">
    <property type="term" value="C:plasma membrane"/>
    <property type="evidence" value="ECO:0007669"/>
    <property type="project" value="TreeGrafter"/>
</dbReference>
<dbReference type="PROSITE" id="PS51650">
    <property type="entry name" value="C2_DOCK"/>
    <property type="match status" value="1"/>
</dbReference>
<dbReference type="GO" id="GO:0031267">
    <property type="term" value="F:small GTPase binding"/>
    <property type="evidence" value="ECO:0007669"/>
    <property type="project" value="TreeGrafter"/>
</dbReference>
<dbReference type="PANTHER" id="PTHR45653">
    <property type="entry name" value="DEDICATOR OF CYTOKINESIS"/>
    <property type="match status" value="1"/>
</dbReference>
<proteinExistence type="inferred from homology"/>
<dbReference type="Pfam" id="PF14429">
    <property type="entry name" value="DOCK-C2"/>
    <property type="match status" value="1"/>
</dbReference>
<feature type="compositionally biased region" description="Low complexity" evidence="6">
    <location>
        <begin position="1135"/>
        <end position="1151"/>
    </location>
</feature>
<keyword evidence="3" id="KW-0344">Guanine-nucleotide releasing factor</keyword>
<dbReference type="InterPro" id="IPR043161">
    <property type="entry name" value="DOCK_C_lobe_A"/>
</dbReference>
<evidence type="ECO:0000256" key="1">
    <source>
        <dbReference type="ARBA" id="ARBA00004496"/>
    </source>
</evidence>
<dbReference type="PROSITE" id="PS51651">
    <property type="entry name" value="DOCKER"/>
    <property type="match status" value="1"/>
</dbReference>
<dbReference type="InterPro" id="IPR026791">
    <property type="entry name" value="DOCK"/>
</dbReference>
<evidence type="ECO:0000313" key="9">
    <source>
        <dbReference type="EMBL" id="KAF0973701.1"/>
    </source>
</evidence>
<feature type="domain" description="DOCKER" evidence="8">
    <location>
        <begin position="1824"/>
        <end position="2268"/>
    </location>
</feature>
<dbReference type="InterPro" id="IPR027357">
    <property type="entry name" value="DOCKER_dom"/>
</dbReference>
<dbReference type="Pfam" id="PF16172">
    <property type="entry name" value="DOCK_N"/>
    <property type="match status" value="1"/>
</dbReference>
<evidence type="ECO:0000256" key="3">
    <source>
        <dbReference type="ARBA" id="ARBA00022658"/>
    </source>
</evidence>
<evidence type="ECO:0000256" key="2">
    <source>
        <dbReference type="ARBA" id="ARBA00022490"/>
    </source>
</evidence>
<dbReference type="RefSeq" id="XP_044558414.1">
    <property type="nucleotide sequence ID" value="XM_044710794.1"/>
</dbReference>
<keyword evidence="5" id="KW-0175">Coiled coil</keyword>
<evidence type="ECO:0000256" key="4">
    <source>
        <dbReference type="PROSITE-ProRule" id="PRU00983"/>
    </source>
</evidence>
<dbReference type="InterPro" id="IPR046769">
    <property type="entry name" value="DOCKER_Lobe_A"/>
</dbReference>
<dbReference type="Gene3D" id="2.30.30.40">
    <property type="entry name" value="SH3 Domains"/>
    <property type="match status" value="1"/>
</dbReference>
<evidence type="ECO:0000256" key="6">
    <source>
        <dbReference type="SAM" id="MobiDB-lite"/>
    </source>
</evidence>
<comment type="similarity">
    <text evidence="4">Belongs to the DOCK family.</text>
</comment>
<feature type="compositionally biased region" description="Polar residues" evidence="6">
    <location>
        <begin position="1468"/>
        <end position="1477"/>
    </location>
</feature>
<feature type="region of interest" description="Disordered" evidence="6">
    <location>
        <begin position="1467"/>
        <end position="1496"/>
    </location>
</feature>
<feature type="coiled-coil region" evidence="5">
    <location>
        <begin position="472"/>
        <end position="499"/>
    </location>
</feature>
<evidence type="ECO:0000313" key="10">
    <source>
        <dbReference type="Proteomes" id="UP000444721"/>
    </source>
</evidence>
<dbReference type="GeneID" id="68114306"/>
<feature type="domain" description="C2 DOCK-type" evidence="7">
    <location>
        <begin position="778"/>
        <end position="986"/>
    </location>
</feature>
<dbReference type="Pfam" id="PF06920">
    <property type="entry name" value="DHR-2_Lobe_A"/>
    <property type="match status" value="1"/>
</dbReference>
<comment type="subcellular location">
    <subcellularLocation>
        <location evidence="1">Cytoplasm</location>
    </subcellularLocation>
</comment>
<dbReference type="VEuPathDB" id="AmoebaDB:FDP41_007088"/>
<dbReference type="InterPro" id="IPR046773">
    <property type="entry name" value="DOCKER_Lobe_C"/>
</dbReference>